<dbReference type="Proteomes" id="UP000549913">
    <property type="component" value="Unassembled WGS sequence"/>
</dbReference>
<evidence type="ECO:0000256" key="6">
    <source>
        <dbReference type="ARBA" id="ARBA00023002"/>
    </source>
</evidence>
<reference evidence="10 11" key="1">
    <citation type="submission" date="2020-07" db="EMBL/GenBank/DDBJ databases">
        <title>Sequencing the genomes of 1000 actinobacteria strains.</title>
        <authorList>
            <person name="Klenk H.-P."/>
        </authorList>
    </citation>
    <scope>NUCLEOTIDE SEQUENCE [LARGE SCALE GENOMIC DNA]</scope>
    <source>
        <strain evidence="10 11">DSM 26474</strain>
    </source>
</reference>
<keyword evidence="3" id="KW-0216">Detoxification</keyword>
<protein>
    <recommendedName>
        <fullName evidence="8">Propionate 3-nitronate monooxygenase</fullName>
    </recommendedName>
</protein>
<dbReference type="AlphaFoldDB" id="A0A852SMF4"/>
<comment type="caution">
    <text evidence="10">The sequence shown here is derived from an EMBL/GenBank/DDBJ whole genome shotgun (WGS) entry which is preliminary data.</text>
</comment>
<keyword evidence="6 10" id="KW-0560">Oxidoreductase</keyword>
<keyword evidence="7 10" id="KW-0503">Monooxygenase</keyword>
<evidence type="ECO:0000256" key="2">
    <source>
        <dbReference type="ARBA" id="ARBA00009881"/>
    </source>
</evidence>
<evidence type="ECO:0000256" key="4">
    <source>
        <dbReference type="ARBA" id="ARBA00022630"/>
    </source>
</evidence>
<gene>
    <name evidence="10" type="ORF">BJ984_001153</name>
</gene>
<evidence type="ECO:0000313" key="11">
    <source>
        <dbReference type="Proteomes" id="UP000549913"/>
    </source>
</evidence>
<dbReference type="EMBL" id="JACCBM010000001">
    <property type="protein sequence ID" value="NYD69995.1"/>
    <property type="molecule type" value="Genomic_DNA"/>
</dbReference>
<name>A0A852SMF4_9MICO</name>
<evidence type="ECO:0000256" key="8">
    <source>
        <dbReference type="ARBA" id="ARBA00031155"/>
    </source>
</evidence>
<dbReference type="GO" id="GO:0009636">
    <property type="term" value="P:response to toxic substance"/>
    <property type="evidence" value="ECO:0007669"/>
    <property type="project" value="UniProtKB-KW"/>
</dbReference>
<comment type="catalytic activity">
    <reaction evidence="9">
        <text>3 propionate 3-nitronate + 3 O2 + H2O = 3 3-oxopropanoate + 2 nitrate + nitrite + H2O2 + 3 H(+)</text>
        <dbReference type="Rhea" id="RHEA:57332"/>
        <dbReference type="ChEBI" id="CHEBI:15377"/>
        <dbReference type="ChEBI" id="CHEBI:15378"/>
        <dbReference type="ChEBI" id="CHEBI:15379"/>
        <dbReference type="ChEBI" id="CHEBI:16240"/>
        <dbReference type="ChEBI" id="CHEBI:16301"/>
        <dbReference type="ChEBI" id="CHEBI:17632"/>
        <dbReference type="ChEBI" id="CHEBI:33190"/>
        <dbReference type="ChEBI" id="CHEBI:136067"/>
    </reaction>
</comment>
<keyword evidence="11" id="KW-1185">Reference proteome</keyword>
<sequence length="354" mass="36208">MTMSLGAAIGVEVPIVLGPFGGVSSVELAAVVSDRGGLGSFGLYGYDAARIRQVAAELHARTRRPFALNLWVPTGDEAAPAESATATAFAKAAASVAPLFAEVGLEMPGLPDAFLPPFGEQVDAVLEARPAAVSFVFGVPPEDVVERTHRAGIVVIGTATTVDEALALEHGGVDVVVASGSEAGGHRTSFLRPPEQSLVGTMALVPQVVDAVGVPVVAAGGIAERRGVAAAAALGADGVQVGTAFLRTRQSAAPESHRQAIAAAAAHDTVLTRAMSGRLARGLPNRATRIVEESGAIAPFPTQNWLTGRFRAEASRLDRGELLSLWAGQSAALAQLDDAGAVFDELRAGFPPAH</sequence>
<keyword evidence="4" id="KW-0285">Flavoprotein</keyword>
<dbReference type="InterPro" id="IPR013785">
    <property type="entry name" value="Aldolase_TIM"/>
</dbReference>
<organism evidence="10 11">
    <name type="scientific">Herbiconiux flava</name>
    <dbReference type="NCBI Taxonomy" id="881268"/>
    <lineage>
        <taxon>Bacteria</taxon>
        <taxon>Bacillati</taxon>
        <taxon>Actinomycetota</taxon>
        <taxon>Actinomycetes</taxon>
        <taxon>Micrococcales</taxon>
        <taxon>Microbacteriaceae</taxon>
        <taxon>Herbiconiux</taxon>
    </lineage>
</organism>
<dbReference type="Pfam" id="PF03060">
    <property type="entry name" value="NMO"/>
    <property type="match status" value="1"/>
</dbReference>
<dbReference type="PANTHER" id="PTHR42747">
    <property type="entry name" value="NITRONATE MONOOXYGENASE-RELATED"/>
    <property type="match status" value="1"/>
</dbReference>
<dbReference type="RefSeq" id="WP_246306436.1">
    <property type="nucleotide sequence ID" value="NZ_BSEW01000001.1"/>
</dbReference>
<dbReference type="GO" id="GO:0018580">
    <property type="term" value="F:nitronate monooxygenase activity"/>
    <property type="evidence" value="ECO:0007669"/>
    <property type="project" value="InterPro"/>
</dbReference>
<dbReference type="PANTHER" id="PTHR42747:SF3">
    <property type="entry name" value="NITRONATE MONOOXYGENASE-RELATED"/>
    <property type="match status" value="1"/>
</dbReference>
<proteinExistence type="inferred from homology"/>
<evidence type="ECO:0000256" key="7">
    <source>
        <dbReference type="ARBA" id="ARBA00023033"/>
    </source>
</evidence>
<evidence type="ECO:0000256" key="5">
    <source>
        <dbReference type="ARBA" id="ARBA00022643"/>
    </source>
</evidence>
<evidence type="ECO:0000256" key="1">
    <source>
        <dbReference type="ARBA" id="ARBA00001917"/>
    </source>
</evidence>
<dbReference type="SUPFAM" id="SSF51412">
    <property type="entry name" value="Inosine monophosphate dehydrogenase (IMPDH)"/>
    <property type="match status" value="1"/>
</dbReference>
<evidence type="ECO:0000313" key="10">
    <source>
        <dbReference type="EMBL" id="NYD69995.1"/>
    </source>
</evidence>
<accession>A0A852SMF4</accession>
<comment type="similarity">
    <text evidence="2">Belongs to the nitronate monooxygenase family. NMO class I subfamily.</text>
</comment>
<dbReference type="CDD" id="cd04730">
    <property type="entry name" value="NPD_like"/>
    <property type="match status" value="1"/>
</dbReference>
<evidence type="ECO:0000256" key="9">
    <source>
        <dbReference type="ARBA" id="ARBA00049401"/>
    </source>
</evidence>
<keyword evidence="5" id="KW-0288">FMN</keyword>
<dbReference type="Gene3D" id="3.20.20.70">
    <property type="entry name" value="Aldolase class I"/>
    <property type="match status" value="1"/>
</dbReference>
<evidence type="ECO:0000256" key="3">
    <source>
        <dbReference type="ARBA" id="ARBA00022575"/>
    </source>
</evidence>
<dbReference type="InterPro" id="IPR004136">
    <property type="entry name" value="NMO"/>
</dbReference>
<comment type="cofactor">
    <cofactor evidence="1">
        <name>FMN</name>
        <dbReference type="ChEBI" id="CHEBI:58210"/>
    </cofactor>
</comment>